<reference evidence="1 2" key="1">
    <citation type="submission" date="2013-06" db="EMBL/GenBank/DDBJ databases">
        <authorList>
            <person name="Weinstock G."/>
            <person name="Sodergren E."/>
            <person name="Lobos E.A."/>
            <person name="Fulton L."/>
            <person name="Fulton R."/>
            <person name="Courtney L."/>
            <person name="Fronick C."/>
            <person name="O'Laughlin M."/>
            <person name="Godfrey J."/>
            <person name="Wilson R.M."/>
            <person name="Miner T."/>
            <person name="Farmer C."/>
            <person name="Delehaunty K."/>
            <person name="Cordes M."/>
            <person name="Minx P."/>
            <person name="Tomlinson C."/>
            <person name="Chen J."/>
            <person name="Wollam A."/>
            <person name="Pepin K.H."/>
            <person name="Bhonagiri V."/>
            <person name="Zhang X."/>
            <person name="Warren W."/>
            <person name="Mitreva M."/>
            <person name="Mardis E.R."/>
            <person name="Wilson R.K."/>
        </authorList>
    </citation>
    <scope>NUCLEOTIDE SEQUENCE [LARGE SCALE GENOMIC DNA]</scope>
    <source>
        <strain evidence="1 2">ATCC 29426</strain>
    </source>
</reference>
<keyword evidence="2" id="KW-1185">Reference proteome</keyword>
<organism evidence="1 2">
    <name type="scientific">Prevotella disiens JCM 6334 = ATCC 29426</name>
    <dbReference type="NCBI Taxonomy" id="1235811"/>
    <lineage>
        <taxon>Bacteria</taxon>
        <taxon>Pseudomonadati</taxon>
        <taxon>Bacteroidota</taxon>
        <taxon>Bacteroidia</taxon>
        <taxon>Bacteroidales</taxon>
        <taxon>Prevotellaceae</taxon>
        <taxon>Prevotella</taxon>
    </lineage>
</organism>
<comment type="caution">
    <text evidence="1">The sequence shown here is derived from an EMBL/GenBank/DDBJ whole genome shotgun (WGS) entry which is preliminary data.</text>
</comment>
<evidence type="ECO:0000313" key="2">
    <source>
        <dbReference type="Proteomes" id="UP000016660"/>
    </source>
</evidence>
<evidence type="ECO:0000313" key="1">
    <source>
        <dbReference type="EMBL" id="ERJ70921.1"/>
    </source>
</evidence>
<protein>
    <submittedName>
        <fullName evidence="1">Uncharacterized protein</fullName>
    </submittedName>
</protein>
<dbReference type="EMBL" id="AWUY01000328">
    <property type="protein sequence ID" value="ERJ70921.1"/>
    <property type="molecule type" value="Genomic_DNA"/>
</dbReference>
<dbReference type="Proteomes" id="UP000016660">
    <property type="component" value="Unassembled WGS sequence"/>
</dbReference>
<sequence length="66" mass="6979">MGGKATAKPPLDVLTAATGKMRYLLLAVGTTIDAIGNLAYLLRGKTFGVEEVEQFGTFLAFAAYQP</sequence>
<accession>A0ABN0NNH0</accession>
<gene>
    <name evidence="1" type="ORF">HMPREF0653_02710</name>
</gene>
<name>A0ABN0NNH0_9BACT</name>
<proteinExistence type="predicted"/>